<dbReference type="CDD" id="cd00130">
    <property type="entry name" value="PAS"/>
    <property type="match status" value="2"/>
</dbReference>
<dbReference type="InterPro" id="IPR000160">
    <property type="entry name" value="GGDEF_dom"/>
</dbReference>
<dbReference type="NCBIfam" id="TIGR00229">
    <property type="entry name" value="sensory_box"/>
    <property type="match status" value="1"/>
</dbReference>
<dbReference type="FunFam" id="3.30.70.270:FF:000001">
    <property type="entry name" value="Diguanylate cyclase domain protein"/>
    <property type="match status" value="1"/>
</dbReference>
<name>A0A3N7HR14_9BURK</name>
<dbReference type="RefSeq" id="WP_124539564.1">
    <property type="nucleotide sequence ID" value="NZ_QUSW01000002.1"/>
</dbReference>
<dbReference type="SMART" id="SM00091">
    <property type="entry name" value="PAS"/>
    <property type="match status" value="2"/>
</dbReference>
<evidence type="ECO:0000313" key="3">
    <source>
        <dbReference type="EMBL" id="RQP24670.1"/>
    </source>
</evidence>
<reference evidence="3 4" key="2">
    <citation type="submission" date="2018-12" db="EMBL/GenBank/DDBJ databases">
        <title>Rhizobacter gummiphilus sp. nov., a rubber-degrading bacterium isolated from the soil of a botanical garden in Japan.</title>
        <authorList>
            <person name="Shunsuke S.S."/>
        </authorList>
    </citation>
    <scope>NUCLEOTIDE SEQUENCE [LARGE SCALE GENOMIC DNA]</scope>
    <source>
        <strain evidence="3 4">S-16</strain>
    </source>
</reference>
<dbReference type="GO" id="GO:0003824">
    <property type="term" value="F:catalytic activity"/>
    <property type="evidence" value="ECO:0007669"/>
    <property type="project" value="UniProtKB-ARBA"/>
</dbReference>
<dbReference type="InterPro" id="IPR043128">
    <property type="entry name" value="Rev_trsase/Diguanyl_cyclase"/>
</dbReference>
<dbReference type="SUPFAM" id="SSF55785">
    <property type="entry name" value="PYP-like sensor domain (PAS domain)"/>
    <property type="match status" value="2"/>
</dbReference>
<dbReference type="Gene3D" id="3.30.450.20">
    <property type="entry name" value="PAS domain"/>
    <property type="match status" value="2"/>
</dbReference>
<comment type="caution">
    <text evidence="3">The sequence shown here is derived from an EMBL/GenBank/DDBJ whole genome shotgun (WGS) entry which is preliminary data.</text>
</comment>
<dbReference type="CDD" id="cd01949">
    <property type="entry name" value="GGDEF"/>
    <property type="match status" value="1"/>
</dbReference>
<dbReference type="InterPro" id="IPR000014">
    <property type="entry name" value="PAS"/>
</dbReference>
<dbReference type="EMBL" id="QUSW01000002">
    <property type="protein sequence ID" value="RQP24670.1"/>
    <property type="molecule type" value="Genomic_DNA"/>
</dbReference>
<dbReference type="InterPro" id="IPR035965">
    <property type="entry name" value="PAS-like_dom_sf"/>
</dbReference>
<dbReference type="OrthoDB" id="8929028at2"/>
<dbReference type="SMART" id="SM00267">
    <property type="entry name" value="GGDEF"/>
    <property type="match status" value="1"/>
</dbReference>
<proteinExistence type="predicted"/>
<dbReference type="PANTHER" id="PTHR44757">
    <property type="entry name" value="DIGUANYLATE CYCLASE DGCP"/>
    <property type="match status" value="1"/>
</dbReference>
<dbReference type="Gene3D" id="3.30.70.270">
    <property type="match status" value="1"/>
</dbReference>
<dbReference type="Pfam" id="PF08448">
    <property type="entry name" value="PAS_4"/>
    <property type="match status" value="2"/>
</dbReference>
<dbReference type="InterPro" id="IPR013656">
    <property type="entry name" value="PAS_4"/>
</dbReference>
<dbReference type="SUPFAM" id="SSF55073">
    <property type="entry name" value="Nucleotide cyclase"/>
    <property type="match status" value="1"/>
</dbReference>
<dbReference type="Pfam" id="PF00990">
    <property type="entry name" value="GGDEF"/>
    <property type="match status" value="1"/>
</dbReference>
<accession>A0A3N7HR14</accession>
<reference evidence="3 4" key="1">
    <citation type="submission" date="2018-08" db="EMBL/GenBank/DDBJ databases">
        <authorList>
            <person name="Khan S.A."/>
            <person name="Jeon C.O."/>
            <person name="Chun B.H."/>
            <person name="Jeong S.E."/>
        </authorList>
    </citation>
    <scope>NUCLEOTIDE SEQUENCE [LARGE SCALE GENOMIC DNA]</scope>
    <source>
        <strain evidence="3 4">S-16</strain>
    </source>
</reference>
<feature type="domain" description="GGDEF" evidence="2">
    <location>
        <begin position="290"/>
        <end position="422"/>
    </location>
</feature>
<dbReference type="PROSITE" id="PS50887">
    <property type="entry name" value="GGDEF"/>
    <property type="match status" value="1"/>
</dbReference>
<evidence type="ECO:0000313" key="4">
    <source>
        <dbReference type="Proteomes" id="UP000267464"/>
    </source>
</evidence>
<dbReference type="InterPro" id="IPR029787">
    <property type="entry name" value="Nucleotide_cyclase"/>
</dbReference>
<feature type="domain" description="PAS" evidence="1">
    <location>
        <begin position="136"/>
        <end position="206"/>
    </location>
</feature>
<dbReference type="InterPro" id="IPR052155">
    <property type="entry name" value="Biofilm_reg_signaling"/>
</dbReference>
<organism evidence="3 4">
    <name type="scientific">Piscinibacter terrae</name>
    <dbReference type="NCBI Taxonomy" id="2496871"/>
    <lineage>
        <taxon>Bacteria</taxon>
        <taxon>Pseudomonadati</taxon>
        <taxon>Pseudomonadota</taxon>
        <taxon>Betaproteobacteria</taxon>
        <taxon>Burkholderiales</taxon>
        <taxon>Sphaerotilaceae</taxon>
        <taxon>Piscinibacter</taxon>
    </lineage>
</organism>
<keyword evidence="4" id="KW-1185">Reference proteome</keyword>
<evidence type="ECO:0000259" key="1">
    <source>
        <dbReference type="PROSITE" id="PS50112"/>
    </source>
</evidence>
<dbReference type="NCBIfam" id="TIGR00254">
    <property type="entry name" value="GGDEF"/>
    <property type="match status" value="1"/>
</dbReference>
<gene>
    <name evidence="3" type="ORF">DZC73_07170</name>
</gene>
<dbReference type="AlphaFoldDB" id="A0A3N7HR14"/>
<dbReference type="PANTHER" id="PTHR44757:SF2">
    <property type="entry name" value="BIOFILM ARCHITECTURE MAINTENANCE PROTEIN MBAA"/>
    <property type="match status" value="1"/>
</dbReference>
<sequence>MSESEFPQAHRLSHIERLVDVIDLPIGRWDRDSRLVFCNEPYLGWAERPREELIGKTLREIYGDDAWTRAEPAFRQAFEGRTVNYERQLSHGHKSNRWARVQVFPDVAPDGRVEAVFTIAFDIHEDVIAREALEAARERLDRFTENIPYPLTYVDRGFVLRFVNKAYCEVTGQKAADLLGRHIGEARGAKRWAEHQPYFERALRGQTVQYTRLVDRMPNGPRWMRTSYVPDFDARRFVRGLYTVTIDVHELTMAQEKLRRSVERDSLTDVLSRRTMMDRIEAAMLEASEVPSALFFVDLDGFKEVNDRLGHREGDKVLINVAAALQQSVRAEDAVGRFGGDEFLVLAPVRDSHGAEALALHLLDGVREVTTPLGSSSLISASIGYALAPADAQHPMKLVQLADDAMYQAKRQGKNRVMHCGRGAPVSLA</sequence>
<dbReference type="PROSITE" id="PS50112">
    <property type="entry name" value="PAS"/>
    <property type="match status" value="1"/>
</dbReference>
<evidence type="ECO:0000259" key="2">
    <source>
        <dbReference type="PROSITE" id="PS50887"/>
    </source>
</evidence>
<dbReference type="Proteomes" id="UP000267464">
    <property type="component" value="Unassembled WGS sequence"/>
</dbReference>
<protein>
    <submittedName>
        <fullName evidence="3">Diguanylate cyclase</fullName>
    </submittedName>
</protein>